<dbReference type="KEGG" id="din:Selin_2367"/>
<evidence type="ECO:0000256" key="1">
    <source>
        <dbReference type="ARBA" id="ARBA00004141"/>
    </source>
</evidence>
<dbReference type="GO" id="GO:0005886">
    <property type="term" value="C:plasma membrane"/>
    <property type="evidence" value="ECO:0007669"/>
    <property type="project" value="UniProtKB-SubCell"/>
</dbReference>
<reference evidence="6 7" key="1">
    <citation type="submission" date="2010-12" db="EMBL/GenBank/DDBJ databases">
        <title>Complete sequence of Desulfurispirillum indicum S5.</title>
        <authorList>
            <consortium name="US DOE Joint Genome Institute"/>
            <person name="Lucas S."/>
            <person name="Copeland A."/>
            <person name="Lapidus A."/>
            <person name="Cheng J.-F."/>
            <person name="Goodwin L."/>
            <person name="Pitluck S."/>
            <person name="Chertkov O."/>
            <person name="Held B."/>
            <person name="Detter J.C."/>
            <person name="Han C."/>
            <person name="Tapia R."/>
            <person name="Land M."/>
            <person name="Hauser L."/>
            <person name="Kyrpides N."/>
            <person name="Ivanova N."/>
            <person name="Mikhailova N."/>
            <person name="Haggblom M."/>
            <person name="Rauschenbach I."/>
            <person name="Bini E."/>
            <person name="Woyke T."/>
        </authorList>
    </citation>
    <scope>NUCLEOTIDE SEQUENCE [LARGE SCALE GENOMIC DNA]</scope>
    <source>
        <strain evidence="7">ATCC BAA-1389 / DSM 22839 / S5</strain>
    </source>
</reference>
<gene>
    <name evidence="6" type="ordered locus">Selin_2367</name>
</gene>
<dbReference type="Proteomes" id="UP000002572">
    <property type="component" value="Chromosome"/>
</dbReference>
<accession>E6W4L0</accession>
<feature type="transmembrane region" description="Helical" evidence="5">
    <location>
        <begin position="84"/>
        <end position="103"/>
    </location>
</feature>
<evidence type="ECO:0000313" key="6">
    <source>
        <dbReference type="EMBL" id="ADU67083.1"/>
    </source>
</evidence>
<sequence>MSFDPALIPLFLALGAITGFLAALLGIGGGIIYVPVLTFMLPWLTGNGDDFIRVAIATSLLVVLLSSISSSLANLRAHNVHLPLLRRALVSGLIGAFIGSQFGTLLPAALLKISFALLLFYVGYRLMASAGKPEYVDGEDILDWRRVFPISAFTGLITSTFGVGGGFFSVPAFNQWCHISLRKCVGTSSTMIFFNSLMGVFGYLLGQSITGLPLIRYDIAIVIAIGAMAAAPLGIHLLGKVNLSLFRRFFALLVFASAINLLVH</sequence>
<feature type="transmembrane region" description="Helical" evidence="5">
    <location>
        <begin position="147"/>
        <end position="173"/>
    </location>
</feature>
<dbReference type="InParanoid" id="E6W4L0"/>
<evidence type="ECO:0000256" key="5">
    <source>
        <dbReference type="RuleBase" id="RU363041"/>
    </source>
</evidence>
<dbReference type="Pfam" id="PF01925">
    <property type="entry name" value="TauE"/>
    <property type="match status" value="1"/>
</dbReference>
<evidence type="ECO:0000256" key="3">
    <source>
        <dbReference type="ARBA" id="ARBA00022989"/>
    </source>
</evidence>
<evidence type="ECO:0000256" key="2">
    <source>
        <dbReference type="ARBA" id="ARBA00022692"/>
    </source>
</evidence>
<evidence type="ECO:0000313" key="7">
    <source>
        <dbReference type="Proteomes" id="UP000002572"/>
    </source>
</evidence>
<dbReference type="EMBL" id="CP002432">
    <property type="protein sequence ID" value="ADU67083.1"/>
    <property type="molecule type" value="Genomic_DNA"/>
</dbReference>
<keyword evidence="5" id="KW-1003">Cell membrane</keyword>
<feature type="transmembrane region" description="Helical" evidence="5">
    <location>
        <begin position="217"/>
        <end position="239"/>
    </location>
</feature>
<dbReference type="HOGENOM" id="CLU_045498_5_4_0"/>
<comment type="similarity">
    <text evidence="5">Belongs to the 4-toluene sulfonate uptake permease (TSUP) (TC 2.A.102) family.</text>
</comment>
<name>E6W4L0_DESIS</name>
<feature type="transmembrane region" description="Helical" evidence="5">
    <location>
        <begin position="7"/>
        <end position="34"/>
    </location>
</feature>
<dbReference type="OrthoDB" id="9945950at2"/>
<keyword evidence="3 5" id="KW-1133">Transmembrane helix</keyword>
<dbReference type="RefSeq" id="WP_013506956.1">
    <property type="nucleotide sequence ID" value="NC_014836.1"/>
</dbReference>
<dbReference type="eggNOG" id="COG0730">
    <property type="taxonomic scope" value="Bacteria"/>
</dbReference>
<dbReference type="AlphaFoldDB" id="E6W4L0"/>
<dbReference type="PANTHER" id="PTHR43483:SF3">
    <property type="entry name" value="MEMBRANE TRANSPORTER PROTEIN HI_0806-RELATED"/>
    <property type="match status" value="1"/>
</dbReference>
<keyword evidence="2 5" id="KW-0812">Transmembrane</keyword>
<feature type="transmembrane region" description="Helical" evidence="5">
    <location>
        <begin position="185"/>
        <end position="205"/>
    </location>
</feature>
<feature type="transmembrane region" description="Helical" evidence="5">
    <location>
        <begin position="245"/>
        <end position="263"/>
    </location>
</feature>
<comment type="subcellular location">
    <subcellularLocation>
        <location evidence="5">Cell membrane</location>
        <topology evidence="5">Multi-pass membrane protein</topology>
    </subcellularLocation>
    <subcellularLocation>
        <location evidence="1">Membrane</location>
        <topology evidence="1">Multi-pass membrane protein</topology>
    </subcellularLocation>
</comment>
<organism evidence="6 7">
    <name type="scientific">Desulfurispirillum indicum (strain ATCC BAA-1389 / DSM 22839 / S5)</name>
    <dbReference type="NCBI Taxonomy" id="653733"/>
    <lineage>
        <taxon>Bacteria</taxon>
        <taxon>Pseudomonadati</taxon>
        <taxon>Chrysiogenota</taxon>
        <taxon>Chrysiogenia</taxon>
        <taxon>Chrysiogenales</taxon>
        <taxon>Chrysiogenaceae</taxon>
        <taxon>Desulfurispirillum</taxon>
    </lineage>
</organism>
<feature type="transmembrane region" description="Helical" evidence="5">
    <location>
        <begin position="54"/>
        <end position="72"/>
    </location>
</feature>
<proteinExistence type="inferred from homology"/>
<keyword evidence="4 5" id="KW-0472">Membrane</keyword>
<evidence type="ECO:0000256" key="4">
    <source>
        <dbReference type="ARBA" id="ARBA00023136"/>
    </source>
</evidence>
<dbReference type="PANTHER" id="PTHR43483">
    <property type="entry name" value="MEMBRANE TRANSPORTER PROTEIN HI_0806-RELATED"/>
    <property type="match status" value="1"/>
</dbReference>
<protein>
    <recommendedName>
        <fullName evidence="5">Probable membrane transporter protein</fullName>
    </recommendedName>
</protein>
<keyword evidence="7" id="KW-1185">Reference proteome</keyword>
<dbReference type="STRING" id="653733.Selin_2367"/>
<dbReference type="InterPro" id="IPR002781">
    <property type="entry name" value="TM_pro_TauE-like"/>
</dbReference>